<evidence type="ECO:0000259" key="7">
    <source>
        <dbReference type="PROSITE" id="PS51462"/>
    </source>
</evidence>
<dbReference type="Proteomes" id="UP000445696">
    <property type="component" value="Unassembled WGS sequence"/>
</dbReference>
<comment type="caution">
    <text evidence="8">The sequence shown here is derived from an EMBL/GenBank/DDBJ whole genome shotgun (WGS) entry which is preliminary data.</text>
</comment>
<dbReference type="RefSeq" id="WP_161337954.1">
    <property type="nucleotide sequence ID" value="NZ_JBHSDG010000002.1"/>
</dbReference>
<keyword evidence="9" id="KW-1185">Reference proteome</keyword>
<evidence type="ECO:0000313" key="8">
    <source>
        <dbReference type="EMBL" id="MZR21570.1"/>
    </source>
</evidence>
<evidence type="ECO:0000313" key="9">
    <source>
        <dbReference type="Proteomes" id="UP000445696"/>
    </source>
</evidence>
<reference evidence="8 9" key="1">
    <citation type="journal article" date="2014" name="Int. J. Syst. Evol. Microbiol.">
        <title>Sneathiella chungangensis sp. nov., isolated from a marine sand, and emended description of the genus Sneathiella.</title>
        <authorList>
            <person name="Siamphan C."/>
            <person name="Kim H."/>
            <person name="Lee J.S."/>
            <person name="Kim W."/>
        </authorList>
    </citation>
    <scope>NUCLEOTIDE SEQUENCE [LARGE SCALE GENOMIC DNA]</scope>
    <source>
        <strain evidence="8 9">KCTC 32476</strain>
    </source>
</reference>
<dbReference type="InterPro" id="IPR039121">
    <property type="entry name" value="NUDT19"/>
</dbReference>
<sequence>MTNFTRQLQPVKPRHAASLVIYEQRADDLYVLMGRRSKAHRFLPDVYVFPGGRVDRADAAVTPLAPLAPDIEKMLSQPAGMAHAVATAAVRETHEETGLIIGDLQGDQLVPDLSQLDFIARAITPPKSPIRFNTRFLTVDAKHITGGDLGGSGELIDLHWIPLSETHRVPLIDVTEFVLDEIDRKIKRAAAPLPRQSGNVPVFTYYKGRPFIRNHDNG</sequence>
<organism evidence="8 9">
    <name type="scientific">Sneathiella chungangensis</name>
    <dbReference type="NCBI Taxonomy" id="1418234"/>
    <lineage>
        <taxon>Bacteria</taxon>
        <taxon>Pseudomonadati</taxon>
        <taxon>Pseudomonadota</taxon>
        <taxon>Alphaproteobacteria</taxon>
        <taxon>Sneathiellales</taxon>
        <taxon>Sneathiellaceae</taxon>
        <taxon>Sneathiella</taxon>
    </lineage>
</organism>
<keyword evidence="6" id="KW-0464">Manganese</keyword>
<dbReference type="AlphaFoldDB" id="A0A845MDX1"/>
<comment type="cofactor">
    <cofactor evidence="1">
        <name>Mn(2+)</name>
        <dbReference type="ChEBI" id="CHEBI:29035"/>
    </cofactor>
</comment>
<keyword evidence="5" id="KW-0460">Magnesium</keyword>
<evidence type="ECO:0000256" key="6">
    <source>
        <dbReference type="ARBA" id="ARBA00023211"/>
    </source>
</evidence>
<keyword evidence="3" id="KW-0479">Metal-binding</keyword>
<protein>
    <submittedName>
        <fullName evidence="8">NUDIX domain-containing protein</fullName>
    </submittedName>
</protein>
<feature type="domain" description="Nudix hydrolase" evidence="7">
    <location>
        <begin position="12"/>
        <end position="185"/>
    </location>
</feature>
<evidence type="ECO:0000256" key="2">
    <source>
        <dbReference type="ARBA" id="ARBA00001946"/>
    </source>
</evidence>
<dbReference type="CDD" id="cd18870">
    <property type="entry name" value="NUDIX_AcylCoAdiphos_Nudt19"/>
    <property type="match status" value="1"/>
</dbReference>
<proteinExistence type="predicted"/>
<gene>
    <name evidence="8" type="ORF">GQF03_04445</name>
</gene>
<dbReference type="PANTHER" id="PTHR12318">
    <property type="entry name" value="TESTOSTERONE-REGULATED PROTEIN RP2"/>
    <property type="match status" value="1"/>
</dbReference>
<comment type="cofactor">
    <cofactor evidence="2">
        <name>Mg(2+)</name>
        <dbReference type="ChEBI" id="CHEBI:18420"/>
    </cofactor>
</comment>
<dbReference type="OrthoDB" id="9805905at2"/>
<dbReference type="PANTHER" id="PTHR12318:SF0">
    <property type="entry name" value="ACYL-COENZYME A DIPHOSPHATASE NUDT19"/>
    <property type="match status" value="1"/>
</dbReference>
<dbReference type="GO" id="GO:0046872">
    <property type="term" value="F:metal ion binding"/>
    <property type="evidence" value="ECO:0007669"/>
    <property type="project" value="UniProtKB-KW"/>
</dbReference>
<name>A0A845MDX1_9PROT</name>
<dbReference type="InterPro" id="IPR015797">
    <property type="entry name" value="NUDIX_hydrolase-like_dom_sf"/>
</dbReference>
<accession>A0A845MDX1</accession>
<dbReference type="SUPFAM" id="SSF55811">
    <property type="entry name" value="Nudix"/>
    <property type="match status" value="1"/>
</dbReference>
<dbReference type="GO" id="GO:0016818">
    <property type="term" value="F:hydrolase activity, acting on acid anhydrides, in phosphorus-containing anhydrides"/>
    <property type="evidence" value="ECO:0007669"/>
    <property type="project" value="InterPro"/>
</dbReference>
<evidence type="ECO:0000256" key="1">
    <source>
        <dbReference type="ARBA" id="ARBA00001936"/>
    </source>
</evidence>
<dbReference type="Gene3D" id="3.90.79.10">
    <property type="entry name" value="Nucleoside Triphosphate Pyrophosphohydrolase"/>
    <property type="match status" value="2"/>
</dbReference>
<dbReference type="InterPro" id="IPR000086">
    <property type="entry name" value="NUDIX_hydrolase_dom"/>
</dbReference>
<dbReference type="PROSITE" id="PS51462">
    <property type="entry name" value="NUDIX"/>
    <property type="match status" value="1"/>
</dbReference>
<dbReference type="EMBL" id="WTVA01000001">
    <property type="protein sequence ID" value="MZR21570.1"/>
    <property type="molecule type" value="Genomic_DNA"/>
</dbReference>
<keyword evidence="4" id="KW-0378">Hydrolase</keyword>
<evidence type="ECO:0000256" key="4">
    <source>
        <dbReference type="ARBA" id="ARBA00022801"/>
    </source>
</evidence>
<evidence type="ECO:0000256" key="5">
    <source>
        <dbReference type="ARBA" id="ARBA00022842"/>
    </source>
</evidence>
<evidence type="ECO:0000256" key="3">
    <source>
        <dbReference type="ARBA" id="ARBA00022723"/>
    </source>
</evidence>